<dbReference type="Proteomes" id="UP001285908">
    <property type="component" value="Unassembled WGS sequence"/>
</dbReference>
<evidence type="ECO:0000313" key="1">
    <source>
        <dbReference type="EMBL" id="KAK3485387.1"/>
    </source>
</evidence>
<name>A0AAJ0MLX8_9PEZI</name>
<sequence length="172" mass="19344">MSSFKSSVDVITLIERSDEHSIPDMPPMKRFGYAVGVLGFAALKGNYTVNGFKDTICHYVATLKRGLAEADTNELVEKLQHRELLCADILCALLHLEQKRNDTSKDINLNEVVISDNNDSVHSNVEIVVDNELSVDEHNSDWEFDFINESEVEASEADSAEWDLVSEMSDYM</sequence>
<dbReference type="RefSeq" id="XP_062688291.1">
    <property type="nucleotide sequence ID" value="XM_062838453.1"/>
</dbReference>
<comment type="caution">
    <text evidence="1">The sequence shown here is derived from an EMBL/GenBank/DDBJ whole genome shotgun (WGS) entry which is preliminary data.</text>
</comment>
<dbReference type="EMBL" id="JAULSX010000010">
    <property type="protein sequence ID" value="KAK3485387.1"/>
    <property type="molecule type" value="Genomic_DNA"/>
</dbReference>
<evidence type="ECO:0000313" key="2">
    <source>
        <dbReference type="Proteomes" id="UP001285908"/>
    </source>
</evidence>
<protein>
    <submittedName>
        <fullName evidence="1">Uncharacterized protein</fullName>
    </submittedName>
</protein>
<keyword evidence="2" id="KW-1185">Reference proteome</keyword>
<organism evidence="1 2">
    <name type="scientific">Neurospora hispaniola</name>
    <dbReference type="NCBI Taxonomy" id="588809"/>
    <lineage>
        <taxon>Eukaryota</taxon>
        <taxon>Fungi</taxon>
        <taxon>Dikarya</taxon>
        <taxon>Ascomycota</taxon>
        <taxon>Pezizomycotina</taxon>
        <taxon>Sordariomycetes</taxon>
        <taxon>Sordariomycetidae</taxon>
        <taxon>Sordariales</taxon>
        <taxon>Sordariaceae</taxon>
        <taxon>Neurospora</taxon>
    </lineage>
</organism>
<proteinExistence type="predicted"/>
<dbReference type="GeneID" id="87876075"/>
<dbReference type="AlphaFoldDB" id="A0AAJ0MLX8"/>
<accession>A0AAJ0MLX8</accession>
<gene>
    <name evidence="1" type="ORF">B0T23DRAFT_399964</name>
</gene>
<reference evidence="1 2" key="1">
    <citation type="journal article" date="2023" name="Mol. Phylogenet. Evol.">
        <title>Genome-scale phylogeny and comparative genomics of the fungal order Sordariales.</title>
        <authorList>
            <person name="Hensen N."/>
            <person name="Bonometti L."/>
            <person name="Westerberg I."/>
            <person name="Brannstrom I.O."/>
            <person name="Guillou S."/>
            <person name="Cros-Aarteil S."/>
            <person name="Calhoun S."/>
            <person name="Haridas S."/>
            <person name="Kuo A."/>
            <person name="Mondo S."/>
            <person name="Pangilinan J."/>
            <person name="Riley R."/>
            <person name="LaButti K."/>
            <person name="Andreopoulos B."/>
            <person name="Lipzen A."/>
            <person name="Chen C."/>
            <person name="Yan M."/>
            <person name="Daum C."/>
            <person name="Ng V."/>
            <person name="Clum A."/>
            <person name="Steindorff A."/>
            <person name="Ohm R.A."/>
            <person name="Martin F."/>
            <person name="Silar P."/>
            <person name="Natvig D.O."/>
            <person name="Lalanne C."/>
            <person name="Gautier V."/>
            <person name="Ament-Velasquez S.L."/>
            <person name="Kruys A."/>
            <person name="Hutchinson M.I."/>
            <person name="Powell A.J."/>
            <person name="Barry K."/>
            <person name="Miller A.N."/>
            <person name="Grigoriev I.V."/>
            <person name="Debuchy R."/>
            <person name="Gladieux P."/>
            <person name="Hiltunen Thoren M."/>
            <person name="Johannesson H."/>
        </authorList>
    </citation>
    <scope>NUCLEOTIDE SEQUENCE [LARGE SCALE GENOMIC DNA]</scope>
    <source>
        <strain evidence="1 2">FGSC 10403</strain>
    </source>
</reference>